<sequence length="142" mass="14303">MGMSEKDDGLPGSPESTPSIGTLVGNLSEQVSRLVRAEIASAKAEMAVKAKKAGIGIALFCVAGLLSLYGLGFLLHAAMAGLANAVPLWLAALIVGVVLVAIAGTAALIGVKLLQKTGSPAPEITVKSLRDDVAAIKEGIKS</sequence>
<keyword evidence="1" id="KW-0812">Transmembrane</keyword>
<evidence type="ECO:0000313" key="2">
    <source>
        <dbReference type="EMBL" id="SDB93596.1"/>
    </source>
</evidence>
<keyword evidence="3" id="KW-1185">Reference proteome</keyword>
<organism evidence="2 3">
    <name type="scientific">Sanguibacter gelidistatuariae</name>
    <dbReference type="NCBI Taxonomy" id="1814289"/>
    <lineage>
        <taxon>Bacteria</taxon>
        <taxon>Bacillati</taxon>
        <taxon>Actinomycetota</taxon>
        <taxon>Actinomycetes</taxon>
        <taxon>Micrococcales</taxon>
        <taxon>Sanguibacteraceae</taxon>
        <taxon>Sanguibacter</taxon>
    </lineage>
</organism>
<keyword evidence="1" id="KW-0472">Membrane</keyword>
<feature type="transmembrane region" description="Helical" evidence="1">
    <location>
        <begin position="88"/>
        <end position="111"/>
    </location>
</feature>
<dbReference type="Proteomes" id="UP000199039">
    <property type="component" value="Unassembled WGS sequence"/>
</dbReference>
<dbReference type="Pfam" id="PF07332">
    <property type="entry name" value="Phage_holin_3_6"/>
    <property type="match status" value="1"/>
</dbReference>
<dbReference type="InterPro" id="IPR009937">
    <property type="entry name" value="Phage_holin_3_6"/>
</dbReference>
<proteinExistence type="predicted"/>
<accession>A0A1G6HJI2</accession>
<evidence type="ECO:0000256" key="1">
    <source>
        <dbReference type="SAM" id="Phobius"/>
    </source>
</evidence>
<feature type="transmembrane region" description="Helical" evidence="1">
    <location>
        <begin position="53"/>
        <end position="76"/>
    </location>
</feature>
<keyword evidence="1" id="KW-1133">Transmembrane helix</keyword>
<gene>
    <name evidence="2" type="ORF">SAMN05216410_1034</name>
</gene>
<reference evidence="2 3" key="1">
    <citation type="submission" date="2016-09" db="EMBL/GenBank/DDBJ databases">
        <authorList>
            <person name="Capua I."/>
            <person name="De Benedictis P."/>
            <person name="Joannis T."/>
            <person name="Lombin L.H."/>
            <person name="Cattoli G."/>
        </authorList>
    </citation>
    <scope>NUCLEOTIDE SEQUENCE [LARGE SCALE GENOMIC DNA]</scope>
    <source>
        <strain evidence="2 3">ISLP-3</strain>
    </source>
</reference>
<dbReference type="EMBL" id="FMYH01000001">
    <property type="protein sequence ID" value="SDB93596.1"/>
    <property type="molecule type" value="Genomic_DNA"/>
</dbReference>
<dbReference type="AlphaFoldDB" id="A0A1G6HJI2"/>
<dbReference type="STRING" id="1814289.SAMN05216410_1034"/>
<protein>
    <submittedName>
        <fullName evidence="2">Putative Holin-X, holin superfamily III</fullName>
    </submittedName>
</protein>
<evidence type="ECO:0000313" key="3">
    <source>
        <dbReference type="Proteomes" id="UP000199039"/>
    </source>
</evidence>
<name>A0A1G6HJI2_9MICO</name>